<accession>A0AAD7WZT6</accession>
<dbReference type="EMBL" id="JAINUG010000008">
    <property type="protein sequence ID" value="KAJ8415811.1"/>
    <property type="molecule type" value="Genomic_DNA"/>
</dbReference>
<gene>
    <name evidence="1" type="ORF">AAFF_G00403680</name>
</gene>
<name>A0AAD7WZT6_9TELE</name>
<comment type="caution">
    <text evidence="1">The sequence shown here is derived from an EMBL/GenBank/DDBJ whole genome shotgun (WGS) entry which is preliminary data.</text>
</comment>
<evidence type="ECO:0000313" key="2">
    <source>
        <dbReference type="Proteomes" id="UP001221898"/>
    </source>
</evidence>
<keyword evidence="2" id="KW-1185">Reference proteome</keyword>
<dbReference type="AlphaFoldDB" id="A0AAD7WZT6"/>
<sequence>MEPQAFIVSLLEVVSTYLGGLARGGIVLPEETCESVATCAPVTPWHFCSVCSVEWQLSICLCLAPAPSASLMVALHGVYGHRGDERTSGTFIRRRRHLPTLQDRHGGGAADGIMSPMPSEPCLGALPRQELCTRLRDSLERSVLQAPGSLLGSAPCCLFSQSGSDEEEERMGF</sequence>
<dbReference type="Proteomes" id="UP001221898">
    <property type="component" value="Unassembled WGS sequence"/>
</dbReference>
<protein>
    <submittedName>
        <fullName evidence="1">Uncharacterized protein</fullName>
    </submittedName>
</protein>
<proteinExistence type="predicted"/>
<evidence type="ECO:0000313" key="1">
    <source>
        <dbReference type="EMBL" id="KAJ8415811.1"/>
    </source>
</evidence>
<reference evidence="1" key="1">
    <citation type="journal article" date="2023" name="Science">
        <title>Genome structures resolve the early diversification of teleost fishes.</title>
        <authorList>
            <person name="Parey E."/>
            <person name="Louis A."/>
            <person name="Montfort J."/>
            <person name="Bouchez O."/>
            <person name="Roques C."/>
            <person name="Iampietro C."/>
            <person name="Lluch J."/>
            <person name="Castinel A."/>
            <person name="Donnadieu C."/>
            <person name="Desvignes T."/>
            <person name="Floi Bucao C."/>
            <person name="Jouanno E."/>
            <person name="Wen M."/>
            <person name="Mejri S."/>
            <person name="Dirks R."/>
            <person name="Jansen H."/>
            <person name="Henkel C."/>
            <person name="Chen W.J."/>
            <person name="Zahm M."/>
            <person name="Cabau C."/>
            <person name="Klopp C."/>
            <person name="Thompson A.W."/>
            <person name="Robinson-Rechavi M."/>
            <person name="Braasch I."/>
            <person name="Lecointre G."/>
            <person name="Bobe J."/>
            <person name="Postlethwait J.H."/>
            <person name="Berthelot C."/>
            <person name="Roest Crollius H."/>
            <person name="Guiguen Y."/>
        </authorList>
    </citation>
    <scope>NUCLEOTIDE SEQUENCE</scope>
    <source>
        <strain evidence="1">NC1722</strain>
    </source>
</reference>
<organism evidence="1 2">
    <name type="scientific">Aldrovandia affinis</name>
    <dbReference type="NCBI Taxonomy" id="143900"/>
    <lineage>
        <taxon>Eukaryota</taxon>
        <taxon>Metazoa</taxon>
        <taxon>Chordata</taxon>
        <taxon>Craniata</taxon>
        <taxon>Vertebrata</taxon>
        <taxon>Euteleostomi</taxon>
        <taxon>Actinopterygii</taxon>
        <taxon>Neopterygii</taxon>
        <taxon>Teleostei</taxon>
        <taxon>Notacanthiformes</taxon>
        <taxon>Halosauridae</taxon>
        <taxon>Aldrovandia</taxon>
    </lineage>
</organism>